<dbReference type="SUPFAM" id="SSF52317">
    <property type="entry name" value="Class I glutamine amidotransferase-like"/>
    <property type="match status" value="1"/>
</dbReference>
<comment type="subunit">
    <text evidence="2">Heterodimer of HisH and HisF.</text>
</comment>
<name>A0A6J7CID5_9ZZZZ</name>
<dbReference type="EMBL" id="CAFABE010000161">
    <property type="protein sequence ID" value="CAB4835012.1"/>
    <property type="molecule type" value="Genomic_DNA"/>
</dbReference>
<dbReference type="Pfam" id="PF00117">
    <property type="entry name" value="GATase"/>
    <property type="match status" value="1"/>
</dbReference>
<evidence type="ECO:0000313" key="13">
    <source>
        <dbReference type="EMBL" id="CAB5024123.1"/>
    </source>
</evidence>
<protein>
    <submittedName>
        <fullName evidence="12">Unannotated protein</fullName>
    </submittedName>
</protein>
<dbReference type="UniPathway" id="UPA00031">
    <property type="reaction ID" value="UER00010"/>
</dbReference>
<feature type="domain" description="Glutamine amidotransferase" evidence="10">
    <location>
        <begin position="4"/>
        <end position="194"/>
    </location>
</feature>
<dbReference type="HAMAP" id="MF_00278">
    <property type="entry name" value="HisH"/>
    <property type="match status" value="1"/>
</dbReference>
<evidence type="ECO:0000256" key="4">
    <source>
        <dbReference type="ARBA" id="ARBA00022801"/>
    </source>
</evidence>
<dbReference type="PROSITE" id="PS51273">
    <property type="entry name" value="GATASE_TYPE_1"/>
    <property type="match status" value="1"/>
</dbReference>
<evidence type="ECO:0000313" key="11">
    <source>
        <dbReference type="EMBL" id="CAB4835012.1"/>
    </source>
</evidence>
<dbReference type="CDD" id="cd01748">
    <property type="entry name" value="GATase1_IGP_Synthase"/>
    <property type="match status" value="1"/>
</dbReference>
<dbReference type="InterPro" id="IPR017926">
    <property type="entry name" value="GATASE"/>
</dbReference>
<dbReference type="GO" id="GO:0004359">
    <property type="term" value="F:glutaminase activity"/>
    <property type="evidence" value="ECO:0007669"/>
    <property type="project" value="UniProtKB-EC"/>
</dbReference>
<keyword evidence="7" id="KW-0456">Lyase</keyword>
<evidence type="ECO:0000256" key="9">
    <source>
        <dbReference type="ARBA" id="ARBA00049534"/>
    </source>
</evidence>
<gene>
    <name evidence="11" type="ORF">UFOPK3164_01806</name>
    <name evidence="12" type="ORF">UFOPK3427_00014</name>
    <name evidence="13" type="ORF">UFOPK4112_01095</name>
</gene>
<evidence type="ECO:0000256" key="2">
    <source>
        <dbReference type="ARBA" id="ARBA00011152"/>
    </source>
</evidence>
<evidence type="ECO:0000256" key="5">
    <source>
        <dbReference type="ARBA" id="ARBA00022962"/>
    </source>
</evidence>
<dbReference type="EMBL" id="CAFBPM010000010">
    <property type="protein sequence ID" value="CAB5024123.1"/>
    <property type="molecule type" value="Genomic_DNA"/>
</dbReference>
<keyword evidence="6" id="KW-0368">Histidine biosynthesis</keyword>
<dbReference type="Gene3D" id="3.40.50.880">
    <property type="match status" value="1"/>
</dbReference>
<comment type="catalytic activity">
    <reaction evidence="8">
        <text>5-[(5-phospho-1-deoxy-D-ribulos-1-ylimino)methylamino]-1-(5-phospho-beta-D-ribosyl)imidazole-4-carboxamide + L-glutamine = D-erythro-1-(imidazol-4-yl)glycerol 3-phosphate + 5-amino-1-(5-phospho-beta-D-ribosyl)imidazole-4-carboxamide + L-glutamate + H(+)</text>
        <dbReference type="Rhea" id="RHEA:24793"/>
        <dbReference type="ChEBI" id="CHEBI:15378"/>
        <dbReference type="ChEBI" id="CHEBI:29985"/>
        <dbReference type="ChEBI" id="CHEBI:58278"/>
        <dbReference type="ChEBI" id="CHEBI:58359"/>
        <dbReference type="ChEBI" id="CHEBI:58475"/>
        <dbReference type="ChEBI" id="CHEBI:58525"/>
        <dbReference type="EC" id="4.3.2.10"/>
    </reaction>
</comment>
<dbReference type="AlphaFoldDB" id="A0A6J7CID5"/>
<evidence type="ECO:0000256" key="3">
    <source>
        <dbReference type="ARBA" id="ARBA00022605"/>
    </source>
</evidence>
<reference evidence="12" key="1">
    <citation type="submission" date="2020-05" db="EMBL/GenBank/DDBJ databases">
        <authorList>
            <person name="Chiriac C."/>
            <person name="Salcher M."/>
            <person name="Ghai R."/>
            <person name="Kavagutti S V."/>
        </authorList>
    </citation>
    <scope>NUCLEOTIDE SEQUENCE</scope>
</reference>
<dbReference type="PANTHER" id="PTHR42701:SF1">
    <property type="entry name" value="IMIDAZOLE GLYCEROL PHOSPHATE SYNTHASE SUBUNIT HISH"/>
    <property type="match status" value="1"/>
</dbReference>
<comment type="pathway">
    <text evidence="1">Amino-acid biosynthesis; L-histidine biosynthesis; L-histidine from 5-phospho-alpha-D-ribose 1-diphosphate: step 5/9.</text>
</comment>
<evidence type="ECO:0000313" key="12">
    <source>
        <dbReference type="EMBL" id="CAB4858087.1"/>
    </source>
</evidence>
<evidence type="ECO:0000259" key="10">
    <source>
        <dbReference type="Pfam" id="PF00117"/>
    </source>
</evidence>
<evidence type="ECO:0000256" key="7">
    <source>
        <dbReference type="ARBA" id="ARBA00023239"/>
    </source>
</evidence>
<accession>A0A6J7CID5</accession>
<keyword evidence="3" id="KW-0028">Amino-acid biosynthesis</keyword>
<organism evidence="12">
    <name type="scientific">freshwater metagenome</name>
    <dbReference type="NCBI Taxonomy" id="449393"/>
    <lineage>
        <taxon>unclassified sequences</taxon>
        <taxon>metagenomes</taxon>
        <taxon>ecological metagenomes</taxon>
    </lineage>
</organism>
<dbReference type="GO" id="GO:0016829">
    <property type="term" value="F:lyase activity"/>
    <property type="evidence" value="ECO:0007669"/>
    <property type="project" value="UniProtKB-KW"/>
</dbReference>
<evidence type="ECO:0000256" key="6">
    <source>
        <dbReference type="ARBA" id="ARBA00023102"/>
    </source>
</evidence>
<evidence type="ECO:0000256" key="8">
    <source>
        <dbReference type="ARBA" id="ARBA00047838"/>
    </source>
</evidence>
<evidence type="ECO:0000256" key="1">
    <source>
        <dbReference type="ARBA" id="ARBA00005091"/>
    </source>
</evidence>
<comment type="catalytic activity">
    <reaction evidence="9">
        <text>L-glutamine + H2O = L-glutamate + NH4(+)</text>
        <dbReference type="Rhea" id="RHEA:15889"/>
        <dbReference type="ChEBI" id="CHEBI:15377"/>
        <dbReference type="ChEBI" id="CHEBI:28938"/>
        <dbReference type="ChEBI" id="CHEBI:29985"/>
        <dbReference type="ChEBI" id="CHEBI:58359"/>
        <dbReference type="EC" id="3.5.1.2"/>
    </reaction>
</comment>
<keyword evidence="5" id="KW-0315">Glutamine amidotransferase</keyword>
<dbReference type="NCBIfam" id="TIGR01855">
    <property type="entry name" value="IMP_synth_hisH"/>
    <property type="match status" value="1"/>
</dbReference>
<proteinExistence type="inferred from homology"/>
<dbReference type="GO" id="GO:0000107">
    <property type="term" value="F:imidazoleglycerol-phosphate synthase activity"/>
    <property type="evidence" value="ECO:0007669"/>
    <property type="project" value="TreeGrafter"/>
</dbReference>
<dbReference type="PANTHER" id="PTHR42701">
    <property type="entry name" value="IMIDAZOLE GLYCEROL PHOSPHATE SYNTHASE SUBUNIT HISH"/>
    <property type="match status" value="1"/>
</dbReference>
<dbReference type="PROSITE" id="PS51274">
    <property type="entry name" value="GATASE_COBBQ"/>
    <property type="match status" value="1"/>
</dbReference>
<sequence>MIGVIDYGIGNLRSAQKALIKVGADAVLISDPDQLDATDGIVLPGVGSFGRCADALREGGWIPEIQRLATGGLPFLGICVGFQLLYERSDESPGSEGLGLLSGSVERLRGEVRLPQIQWNQLEVRRENRLLERRDPAEWMYFVHSFAPPISEVTVATCSYGEDVCAAIETKNLFGAQFHPEKSGVTGLSYLRRFAEVAEGS</sequence>
<dbReference type="GO" id="GO:0000105">
    <property type="term" value="P:L-histidine biosynthetic process"/>
    <property type="evidence" value="ECO:0007669"/>
    <property type="project" value="UniProtKB-UniPathway"/>
</dbReference>
<dbReference type="InterPro" id="IPR010139">
    <property type="entry name" value="Imidazole-glycPsynth_HisH"/>
</dbReference>
<dbReference type="PIRSF" id="PIRSF000495">
    <property type="entry name" value="Amidotransf_hisH"/>
    <property type="match status" value="1"/>
</dbReference>
<dbReference type="EMBL" id="CAFBLT010000001">
    <property type="protein sequence ID" value="CAB4858087.1"/>
    <property type="molecule type" value="Genomic_DNA"/>
</dbReference>
<dbReference type="InterPro" id="IPR029062">
    <property type="entry name" value="Class_I_gatase-like"/>
</dbReference>
<keyword evidence="4" id="KW-0378">Hydrolase</keyword>